<gene>
    <name evidence="7" type="ORF">BXYJ_LOCUS9317</name>
</gene>
<evidence type="ECO:0000313" key="7">
    <source>
        <dbReference type="EMBL" id="CAD5226772.1"/>
    </source>
</evidence>
<comment type="similarity">
    <text evidence="1">Belongs to the 5'(3')-deoxyribonucleotidase family.</text>
</comment>
<evidence type="ECO:0000313" key="9">
    <source>
        <dbReference type="Proteomes" id="UP000659654"/>
    </source>
</evidence>
<dbReference type="InterPro" id="IPR036412">
    <property type="entry name" value="HAD-like_sf"/>
</dbReference>
<dbReference type="SMR" id="A0A1I7S3C9"/>
<dbReference type="PIRSF" id="PIRSF017434">
    <property type="entry name" value="Purine_5'-nucleotidase"/>
    <property type="match status" value="1"/>
</dbReference>
<dbReference type="NCBIfam" id="TIGR02244">
    <property type="entry name" value="HAD-IG-Ncltidse"/>
    <property type="match status" value="1"/>
</dbReference>
<feature type="binding site" evidence="6">
    <location>
        <position position="68"/>
    </location>
    <ligand>
        <name>Mg(2+)</name>
        <dbReference type="ChEBI" id="CHEBI:18420"/>
    </ligand>
</feature>
<dbReference type="EMBL" id="CAJFCV020000004">
    <property type="protein sequence ID" value="CAG9116220.1"/>
    <property type="molecule type" value="Genomic_DNA"/>
</dbReference>
<dbReference type="SUPFAM" id="SSF56784">
    <property type="entry name" value="HAD-like"/>
    <property type="match status" value="1"/>
</dbReference>
<dbReference type="EMBL" id="CAJFDI010000004">
    <property type="protein sequence ID" value="CAD5226772.1"/>
    <property type="molecule type" value="Genomic_DNA"/>
</dbReference>
<evidence type="ECO:0000313" key="10">
    <source>
        <dbReference type="WBParaSite" id="BXY_0751000.1"/>
    </source>
</evidence>
<feature type="active site" description="Proton donor" evidence="5">
    <location>
        <position position="70"/>
    </location>
</feature>
<dbReference type="Proteomes" id="UP000095284">
    <property type="component" value="Unplaced"/>
</dbReference>
<evidence type="ECO:0000256" key="3">
    <source>
        <dbReference type="ARBA" id="ARBA00022801"/>
    </source>
</evidence>
<keyword evidence="9" id="KW-1185">Reference proteome</keyword>
<reference evidence="7" key="2">
    <citation type="submission" date="2020-09" db="EMBL/GenBank/DDBJ databases">
        <authorList>
            <person name="Kikuchi T."/>
        </authorList>
    </citation>
    <scope>NUCLEOTIDE SEQUENCE</scope>
    <source>
        <strain evidence="7">Ka4C1</strain>
    </source>
</reference>
<dbReference type="Proteomes" id="UP000659654">
    <property type="component" value="Unassembled WGS sequence"/>
</dbReference>
<evidence type="ECO:0000313" key="8">
    <source>
        <dbReference type="Proteomes" id="UP000095284"/>
    </source>
</evidence>
<dbReference type="OrthoDB" id="409330at2759"/>
<organism evidence="8 10">
    <name type="scientific">Bursaphelenchus xylophilus</name>
    <name type="common">Pinewood nematode worm</name>
    <name type="synonym">Aphelenchoides xylophilus</name>
    <dbReference type="NCBI Taxonomy" id="6326"/>
    <lineage>
        <taxon>Eukaryota</taxon>
        <taxon>Metazoa</taxon>
        <taxon>Ecdysozoa</taxon>
        <taxon>Nematoda</taxon>
        <taxon>Chromadorea</taxon>
        <taxon>Rhabditida</taxon>
        <taxon>Tylenchina</taxon>
        <taxon>Tylenchomorpha</taxon>
        <taxon>Aphelenchoidea</taxon>
        <taxon>Aphelenchoididae</taxon>
        <taxon>Bursaphelenchus</taxon>
    </lineage>
</organism>
<accession>A0A1I7S3C9</accession>
<dbReference type="InterPro" id="IPR023214">
    <property type="entry name" value="HAD_sf"/>
</dbReference>
<dbReference type="PANTHER" id="PTHR12103">
    <property type="entry name" value="5'-NUCLEOTIDASE DOMAIN-CONTAINING"/>
    <property type="match status" value="1"/>
</dbReference>
<evidence type="ECO:0000256" key="6">
    <source>
        <dbReference type="PIRSR" id="PIRSR017434-2"/>
    </source>
</evidence>
<keyword evidence="2 6" id="KW-0479">Metal-binding</keyword>
<dbReference type="Proteomes" id="UP000582659">
    <property type="component" value="Unassembled WGS sequence"/>
</dbReference>
<feature type="active site" description="Nucleophile" evidence="5">
    <location>
        <position position="68"/>
    </location>
</feature>
<feature type="binding site" evidence="6">
    <location>
        <position position="345"/>
    </location>
    <ligand>
        <name>Mg(2+)</name>
        <dbReference type="ChEBI" id="CHEBI:18420"/>
    </ligand>
</feature>
<keyword evidence="4 6" id="KW-0460">Magnesium</keyword>
<dbReference type="GO" id="GO:0008253">
    <property type="term" value="F:5'-nucleotidase activity"/>
    <property type="evidence" value="ECO:0007669"/>
    <property type="project" value="TreeGrafter"/>
</dbReference>
<evidence type="ECO:0000256" key="4">
    <source>
        <dbReference type="ARBA" id="ARBA00022842"/>
    </source>
</evidence>
<dbReference type="PANTHER" id="PTHR12103:SF12">
    <property type="entry name" value="FI20020P1"/>
    <property type="match status" value="1"/>
</dbReference>
<feature type="binding site" evidence="6">
    <location>
        <position position="70"/>
    </location>
    <ligand>
        <name>GMP</name>
        <dbReference type="ChEBI" id="CHEBI:58115"/>
    </ligand>
</feature>
<comment type="cofactor">
    <cofactor evidence="6">
        <name>Mg(2+)</name>
        <dbReference type="ChEBI" id="CHEBI:18420"/>
    </cofactor>
    <text evidence="6">Binds 1 Mg(2+) ion per subunit.</text>
</comment>
<dbReference type="eggNOG" id="KOG2470">
    <property type="taxonomic scope" value="Eukaryota"/>
</dbReference>
<proteinExistence type="inferred from homology"/>
<dbReference type="InterPro" id="IPR016695">
    <property type="entry name" value="Pur_nucleotidase"/>
</dbReference>
<keyword evidence="3" id="KW-0378">Hydrolase</keyword>
<evidence type="ECO:0000256" key="2">
    <source>
        <dbReference type="ARBA" id="ARBA00022723"/>
    </source>
</evidence>
<name>A0A1I7S3C9_BURXY</name>
<sequence length="517" mass="60088">MLKGRFLATYHQRALLMSDVKLADRLQYIYKKSKQDCTLLKAAQRVNPRAVFVNNELDLHKIGVYGFDYDYTLAVYTRDLNELIFNIAMNNLVQKLKYPAELLDIPYDVSFSIRGLHYDIDNACLLKVDAYNQVQKETAYRGKRGLTEQQIQRIYGGFSIPDMKGRNLPQLVDLFSLPWAGLLATVVEYLDNKNFVFDPMGLYNDIAASVQEVHLSGEMYRSVMSNMDKYVHRNAGLGDFLERVTSHGKELFIVTNSPFTFMNAGMTYMLGPEWGRFFKYIVVSSKKPGFFQGNSPFRLYNECTDSVSFEKVERLEAGKIYSGGNIREFSSKAFFKRRGVLYFGDHIYSDLAEPMLQLGWRTAAIVPELAREIRTQNTDGFRLKVLWLETLSQLIEQHQKYGKQEISAEKVIRGWAEERKRLRLELKCMFNAQFGSMFRTFHNPTFFCRRLIRLSDIYTSRLPNLIQYDDDHTFFPRRNALAHEPYLPEPEIVDILLENPPVKSDIEFEGRKNELTL</sequence>
<protein>
    <submittedName>
        <fullName evidence="7">(pine wood nematode) hypothetical protein</fullName>
    </submittedName>
</protein>
<dbReference type="InterPro" id="IPR008380">
    <property type="entry name" value="HAD-SF_hydro_IG_5-nucl"/>
</dbReference>
<dbReference type="Gene3D" id="3.40.50.1000">
    <property type="entry name" value="HAD superfamily/HAD-like"/>
    <property type="match status" value="1"/>
</dbReference>
<evidence type="ECO:0000256" key="1">
    <source>
        <dbReference type="ARBA" id="ARBA00009589"/>
    </source>
</evidence>
<evidence type="ECO:0000256" key="5">
    <source>
        <dbReference type="PIRSR" id="PIRSR017434-1"/>
    </source>
</evidence>
<dbReference type="AlphaFoldDB" id="A0A1I7S3C9"/>
<dbReference type="Pfam" id="PF05761">
    <property type="entry name" value="5_nucleotid"/>
    <property type="match status" value="1"/>
</dbReference>
<dbReference type="GO" id="GO:0046872">
    <property type="term" value="F:metal ion binding"/>
    <property type="evidence" value="ECO:0007669"/>
    <property type="project" value="UniProtKB-KW"/>
</dbReference>
<dbReference type="WBParaSite" id="BXY_0751000.1">
    <property type="protein sequence ID" value="BXY_0751000.1"/>
    <property type="gene ID" value="BXY_0751000"/>
</dbReference>
<reference evidence="10" key="1">
    <citation type="submission" date="2016-11" db="UniProtKB">
        <authorList>
            <consortium name="WormBaseParasite"/>
        </authorList>
    </citation>
    <scope>IDENTIFICATION</scope>
</reference>